<sequence length="378" mass="39894">MRDILDPADAFGPARIIHVWEPSLALKATVIIDNNALGPAIGGLRIAPAATTGECCRLARTMTLKSAAADLPHGGGVAVLHTSPEDLQTARRQHLVRALAAALRNEDQFIFAPDLGSDETTMAWIRDEHARAVGLPRELGGIALSRIGAAGWGLFHATEVALLYCDFKLEDARVVIQGFGAVGQNAARYLAENGALVVGVSDRGGTLYHPRGLDIGDLIELKKNGGSVADSTEGERLERDAAVDLACDIWIPAAGADALTQDNVARLKARLVVEGADASLSPSAERYLHEKGVICIPDFIANAGGLIGAALEYRGANKAQVLSAIKEKIRRNTEKILEAVETDGSLPRQAAAQLAEKPIAKAMGYRRWSGLSGDPASA</sequence>
<reference evidence="10" key="1">
    <citation type="submission" date="2019-12" db="EMBL/GenBank/DDBJ databases">
        <authorList>
            <person name="Awala S.I."/>
            <person name="Rhee S.K."/>
        </authorList>
    </citation>
    <scope>NUCLEOTIDE SEQUENCE [LARGE SCALE GENOMIC DNA]</scope>
    <source>
        <strain evidence="10">IM1</strain>
    </source>
</reference>
<dbReference type="InterPro" id="IPR014362">
    <property type="entry name" value="Glu_DH"/>
</dbReference>
<comment type="function">
    <text evidence="1">Catalyzes the reversible oxidative deamination of glutamate to alpha-ketoglutarate and ammonia.</text>
</comment>
<dbReference type="PRINTS" id="PR00082">
    <property type="entry name" value="GLFDHDRGNASE"/>
</dbReference>
<dbReference type="KEGG" id="metu:GNH96_12840"/>
<evidence type="ECO:0000256" key="3">
    <source>
        <dbReference type="ARBA" id="ARBA00023002"/>
    </source>
</evidence>
<dbReference type="InterPro" id="IPR006097">
    <property type="entry name" value="Glu/Leu/Phe/Val/Trp_DH_dimer"/>
</dbReference>
<evidence type="ECO:0000313" key="9">
    <source>
        <dbReference type="EMBL" id="QJD30767.1"/>
    </source>
</evidence>
<dbReference type="EMBL" id="CP046565">
    <property type="protein sequence ID" value="QJD30767.1"/>
    <property type="molecule type" value="Genomic_DNA"/>
</dbReference>
<dbReference type="Pfam" id="PF00208">
    <property type="entry name" value="ELFV_dehydrog"/>
    <property type="match status" value="1"/>
</dbReference>
<keyword evidence="10" id="KW-1185">Reference proteome</keyword>
<dbReference type="RefSeq" id="WP_169604042.1">
    <property type="nucleotide sequence ID" value="NZ_CP046565.1"/>
</dbReference>
<dbReference type="GO" id="GO:0004354">
    <property type="term" value="F:glutamate dehydrogenase (NADP+) activity"/>
    <property type="evidence" value="ECO:0007669"/>
    <property type="project" value="UniProtKB-EC"/>
</dbReference>
<evidence type="ECO:0000313" key="10">
    <source>
        <dbReference type="Proteomes" id="UP000503004"/>
    </source>
</evidence>
<protein>
    <recommendedName>
        <fullName evidence="5">Glutamate dehydrogenase</fullName>
    </recommendedName>
</protein>
<dbReference type="Gene3D" id="3.40.50.10860">
    <property type="entry name" value="Leucine Dehydrogenase, chain A, domain 1"/>
    <property type="match status" value="1"/>
</dbReference>
<dbReference type="PANTHER" id="PTHR11606:SF13">
    <property type="entry name" value="GLUTAMATE DEHYDROGENASE 1, MITOCHONDRIAL"/>
    <property type="match status" value="1"/>
</dbReference>
<dbReference type="InterPro" id="IPR036291">
    <property type="entry name" value="NAD(P)-bd_dom_sf"/>
</dbReference>
<dbReference type="InterPro" id="IPR006096">
    <property type="entry name" value="Glu/Leu/Phe/Val/Trp_DH_C"/>
</dbReference>
<evidence type="ECO:0000256" key="7">
    <source>
        <dbReference type="RuleBase" id="RU004417"/>
    </source>
</evidence>
<gene>
    <name evidence="9" type="ORF">GNH96_12840</name>
</gene>
<feature type="site" description="Important for catalysis" evidence="6">
    <location>
        <position position="114"/>
    </location>
</feature>
<dbReference type="Gene3D" id="3.40.50.720">
    <property type="entry name" value="NAD(P)-binding Rossmann-like Domain"/>
    <property type="match status" value="1"/>
</dbReference>
<dbReference type="AlphaFoldDB" id="A0A858QA54"/>
<dbReference type="SUPFAM" id="SSF53223">
    <property type="entry name" value="Aminoacid dehydrogenase-like, N-terminal domain"/>
    <property type="match status" value="1"/>
</dbReference>
<organism evidence="9 10">
    <name type="scientific">Methylococcus geothermalis</name>
    <dbReference type="NCBI Taxonomy" id="2681310"/>
    <lineage>
        <taxon>Bacteria</taxon>
        <taxon>Pseudomonadati</taxon>
        <taxon>Pseudomonadota</taxon>
        <taxon>Gammaproteobacteria</taxon>
        <taxon>Methylococcales</taxon>
        <taxon>Methylococcaceae</taxon>
        <taxon>Methylococcus</taxon>
    </lineage>
</organism>
<evidence type="ECO:0000256" key="4">
    <source>
        <dbReference type="ARBA" id="ARBA00048584"/>
    </source>
</evidence>
<evidence type="ECO:0000256" key="2">
    <source>
        <dbReference type="ARBA" id="ARBA00006382"/>
    </source>
</evidence>
<dbReference type="GO" id="GO:0006538">
    <property type="term" value="P:L-glutamate catabolic process"/>
    <property type="evidence" value="ECO:0007669"/>
    <property type="project" value="TreeGrafter"/>
</dbReference>
<dbReference type="Proteomes" id="UP000503004">
    <property type="component" value="Chromosome"/>
</dbReference>
<comment type="similarity">
    <text evidence="2 5 7">Belongs to the Glu/Leu/Phe/Val dehydrogenases family.</text>
</comment>
<accession>A0A858QA54</accession>
<evidence type="ECO:0000256" key="1">
    <source>
        <dbReference type="ARBA" id="ARBA00003868"/>
    </source>
</evidence>
<proteinExistence type="inferred from homology"/>
<dbReference type="GO" id="GO:0004352">
    <property type="term" value="F:glutamate dehydrogenase (NAD+) activity"/>
    <property type="evidence" value="ECO:0007669"/>
    <property type="project" value="TreeGrafter"/>
</dbReference>
<evidence type="ECO:0000259" key="8">
    <source>
        <dbReference type="SMART" id="SM00839"/>
    </source>
</evidence>
<dbReference type="SUPFAM" id="SSF51735">
    <property type="entry name" value="NAD(P)-binding Rossmann-fold domains"/>
    <property type="match status" value="1"/>
</dbReference>
<dbReference type="PANTHER" id="PTHR11606">
    <property type="entry name" value="GLUTAMATE DEHYDROGENASE"/>
    <property type="match status" value="1"/>
</dbReference>
<comment type="catalytic activity">
    <reaction evidence="4">
        <text>L-glutamate + NADP(+) + H2O = 2-oxoglutarate + NH4(+) + NADPH + H(+)</text>
        <dbReference type="Rhea" id="RHEA:11612"/>
        <dbReference type="ChEBI" id="CHEBI:15377"/>
        <dbReference type="ChEBI" id="CHEBI:15378"/>
        <dbReference type="ChEBI" id="CHEBI:16810"/>
        <dbReference type="ChEBI" id="CHEBI:28938"/>
        <dbReference type="ChEBI" id="CHEBI:29985"/>
        <dbReference type="ChEBI" id="CHEBI:57783"/>
        <dbReference type="ChEBI" id="CHEBI:58349"/>
        <dbReference type="EC" id="1.4.1.4"/>
    </reaction>
</comment>
<keyword evidence="3 5" id="KW-0560">Oxidoreductase</keyword>
<dbReference type="InterPro" id="IPR006095">
    <property type="entry name" value="Glu/Leu/Phe/Val/Trp_DH"/>
</dbReference>
<dbReference type="InterPro" id="IPR033922">
    <property type="entry name" value="NAD_bind_Glu_DH"/>
</dbReference>
<dbReference type="CDD" id="cd01076">
    <property type="entry name" value="NAD_bind_1_Glu_DH"/>
    <property type="match status" value="1"/>
</dbReference>
<evidence type="ECO:0000256" key="6">
    <source>
        <dbReference type="PIRSR" id="PIRSR000185-3"/>
    </source>
</evidence>
<dbReference type="SMART" id="SM00839">
    <property type="entry name" value="ELFV_dehydrog"/>
    <property type="match status" value="1"/>
</dbReference>
<feature type="domain" description="Glutamate/phenylalanine/leucine/valine/L-tryptophan dehydrogenase C-terminal" evidence="8">
    <location>
        <begin position="141"/>
        <end position="367"/>
    </location>
</feature>
<name>A0A858QA54_9GAMM</name>
<dbReference type="InterPro" id="IPR046346">
    <property type="entry name" value="Aminoacid_DH-like_N_sf"/>
</dbReference>
<dbReference type="PIRSF" id="PIRSF000185">
    <property type="entry name" value="Glu_DH"/>
    <property type="match status" value="1"/>
</dbReference>
<dbReference type="Pfam" id="PF02812">
    <property type="entry name" value="ELFV_dehydrog_N"/>
    <property type="match status" value="1"/>
</dbReference>
<evidence type="ECO:0000256" key="5">
    <source>
        <dbReference type="PIRNR" id="PIRNR000185"/>
    </source>
</evidence>